<feature type="region of interest" description="Disordered" evidence="4">
    <location>
        <begin position="1"/>
        <end position="41"/>
    </location>
</feature>
<dbReference type="GO" id="GO:0016324">
    <property type="term" value="C:apical plasma membrane"/>
    <property type="evidence" value="ECO:0007669"/>
    <property type="project" value="TreeGrafter"/>
</dbReference>
<dbReference type="Proteomes" id="UP000694406">
    <property type="component" value="Unplaced"/>
</dbReference>
<dbReference type="GO" id="GO:0005102">
    <property type="term" value="F:signaling receptor binding"/>
    <property type="evidence" value="ECO:0007669"/>
    <property type="project" value="TreeGrafter"/>
</dbReference>
<dbReference type="GO" id="GO:0043495">
    <property type="term" value="F:protein-membrane adaptor activity"/>
    <property type="evidence" value="ECO:0007669"/>
    <property type="project" value="TreeGrafter"/>
</dbReference>
<dbReference type="InterPro" id="IPR036034">
    <property type="entry name" value="PDZ_sf"/>
</dbReference>
<dbReference type="FunFam" id="2.30.42.10:FF:000068">
    <property type="entry name" value="Na(+)/H(+) exchange regulatory cofactor NHE-RF"/>
    <property type="match status" value="1"/>
</dbReference>
<dbReference type="AlphaFoldDB" id="A0A8C5WU85"/>
<dbReference type="SUPFAM" id="SSF50156">
    <property type="entry name" value="PDZ domain-like"/>
    <property type="match status" value="1"/>
</dbReference>
<keyword evidence="2" id="KW-0677">Repeat</keyword>
<dbReference type="Pfam" id="PF00595">
    <property type="entry name" value="PDZ"/>
    <property type="match status" value="1"/>
</dbReference>
<dbReference type="SMART" id="SM00228">
    <property type="entry name" value="PDZ"/>
    <property type="match status" value="1"/>
</dbReference>
<reference evidence="6" key="2">
    <citation type="submission" date="2025-09" db="UniProtKB">
        <authorList>
            <consortium name="Ensembl"/>
        </authorList>
    </citation>
    <scope>IDENTIFICATION</scope>
</reference>
<dbReference type="PROSITE" id="PS50106">
    <property type="entry name" value="PDZ"/>
    <property type="match status" value="1"/>
</dbReference>
<name>A0A8C5WU85_LATLA</name>
<keyword evidence="7" id="KW-1185">Reference proteome</keyword>
<dbReference type="InterPro" id="IPR001478">
    <property type="entry name" value="PDZ"/>
</dbReference>
<evidence type="ECO:0000256" key="4">
    <source>
        <dbReference type="SAM" id="MobiDB-lite"/>
    </source>
</evidence>
<dbReference type="GO" id="GO:0072659">
    <property type="term" value="P:protein localization to plasma membrane"/>
    <property type="evidence" value="ECO:0007669"/>
    <property type="project" value="TreeGrafter"/>
</dbReference>
<evidence type="ECO:0000313" key="7">
    <source>
        <dbReference type="Proteomes" id="UP000694406"/>
    </source>
</evidence>
<sequence length="226" mass="25236">MVAEPRRSPGSAAPPRRGRLGAGRWGRRCGQGAPRRRRPRQPRLCQMLRGEQGYGFHLHGEKGKSGQFIRKVEPGSPAEAAGLRAGDRLLEVNGVNVEKETHHQVVQRIKAIEAETQLLVVDKETDEHFRSLRLTCSKEAGWPVMVNGDSWKAPAELSGRSLKRHKHSLGSESGKKVRLPGCSWRRREKLPLSPSAELSGKFFLQPKVTWTLGAKLEVLKGFFLLM</sequence>
<protein>
    <recommendedName>
        <fullName evidence="5">PDZ domain-containing protein</fullName>
    </recommendedName>
</protein>
<organism evidence="6 7">
    <name type="scientific">Laticauda laticaudata</name>
    <name type="common">Blue-ringed sea krait</name>
    <name type="synonym">Blue-lipped sea krait</name>
    <dbReference type="NCBI Taxonomy" id="8630"/>
    <lineage>
        <taxon>Eukaryota</taxon>
        <taxon>Metazoa</taxon>
        <taxon>Chordata</taxon>
        <taxon>Craniata</taxon>
        <taxon>Vertebrata</taxon>
        <taxon>Euteleostomi</taxon>
        <taxon>Lepidosauria</taxon>
        <taxon>Squamata</taxon>
        <taxon>Bifurcata</taxon>
        <taxon>Unidentata</taxon>
        <taxon>Episquamata</taxon>
        <taxon>Toxicofera</taxon>
        <taxon>Serpentes</taxon>
        <taxon>Colubroidea</taxon>
        <taxon>Elapidae</taxon>
        <taxon>Laticaudinae</taxon>
        <taxon>Laticauda</taxon>
    </lineage>
</organism>
<dbReference type="Ensembl" id="ENSLLTT00000013905.1">
    <property type="protein sequence ID" value="ENSLLTP00000013390.1"/>
    <property type="gene ID" value="ENSLLTG00000010228.1"/>
</dbReference>
<keyword evidence="3" id="KW-0472">Membrane</keyword>
<evidence type="ECO:0000256" key="2">
    <source>
        <dbReference type="ARBA" id="ARBA00022737"/>
    </source>
</evidence>
<proteinExistence type="predicted"/>
<evidence type="ECO:0000256" key="3">
    <source>
        <dbReference type="ARBA" id="ARBA00023136"/>
    </source>
</evidence>
<accession>A0A8C5WU85</accession>
<dbReference type="PANTHER" id="PTHR14191">
    <property type="entry name" value="PDZ DOMAIN CONTAINING PROTEIN"/>
    <property type="match status" value="1"/>
</dbReference>
<evidence type="ECO:0000259" key="5">
    <source>
        <dbReference type="PROSITE" id="PS50106"/>
    </source>
</evidence>
<dbReference type="CDD" id="cd06768">
    <property type="entry name" value="PDZ_NHERF-like"/>
    <property type="match status" value="1"/>
</dbReference>
<comment type="subcellular location">
    <subcellularLocation>
        <location evidence="1">Endomembrane system</location>
        <topology evidence="1">Peripheral membrane protein</topology>
    </subcellularLocation>
</comment>
<evidence type="ECO:0000313" key="6">
    <source>
        <dbReference type="Ensembl" id="ENSLLTP00000013390.1"/>
    </source>
</evidence>
<dbReference type="PANTHER" id="PTHR14191:SF4">
    <property type="entry name" value="NA(+)_H(+) EXCHANGE REGULATORY COFACTOR NHE-RF2"/>
    <property type="match status" value="1"/>
</dbReference>
<dbReference type="Gene3D" id="2.30.42.10">
    <property type="match status" value="1"/>
</dbReference>
<dbReference type="GeneTree" id="ENSGT00950000182849"/>
<evidence type="ECO:0000256" key="1">
    <source>
        <dbReference type="ARBA" id="ARBA00004184"/>
    </source>
</evidence>
<dbReference type="InterPro" id="IPR051067">
    <property type="entry name" value="NHER"/>
</dbReference>
<feature type="domain" description="PDZ" evidence="5">
    <location>
        <begin position="44"/>
        <end position="124"/>
    </location>
</feature>
<dbReference type="GO" id="GO:0012505">
    <property type="term" value="C:endomembrane system"/>
    <property type="evidence" value="ECO:0007669"/>
    <property type="project" value="UniProtKB-SubCell"/>
</dbReference>
<reference evidence="6" key="1">
    <citation type="submission" date="2025-08" db="UniProtKB">
        <authorList>
            <consortium name="Ensembl"/>
        </authorList>
    </citation>
    <scope>IDENTIFICATION</scope>
</reference>